<keyword evidence="2" id="KW-1133">Transmembrane helix</keyword>
<evidence type="ECO:0000313" key="6">
    <source>
        <dbReference type="Proteomes" id="UP000663651"/>
    </source>
</evidence>
<keyword evidence="6" id="KW-1185">Reference proteome</keyword>
<sequence length="350" mass="38305">MLTLRSAAFVLSILSIFPLTALAANMPEDACITCHGDKNISGKNGSHLFVDPVQYKKTSHSIIGCTSCHESVTANHPNDGIRPSRATCKECHNEVNQEYAASLHANNAGCADCHNPHTVKSPAMTSASDMNAMCAKCHGTNDMVKAHAKWLPQADLHIDALPCITCHTGSENYVITMYIEKRIGSEKHSNFKVASHDDLTRLVPGGKDVKSLIDSNNDNLISLDELRSFNLNSKHDDMRLWGMMTPEKVTHSYQILDNRWDCTFCHASGPKAMQTSYVAFPDKGGTYTRVAVEKGAVLDVLYGTPDFYMMGSTRSTALSIVGGLIVLGGMGFAGVHGTFRFLTRRNRKEH</sequence>
<keyword evidence="1 3" id="KW-0732">Signal</keyword>
<name>A0ABX7Q517_9BACT</name>
<reference evidence="5 6" key="1">
    <citation type="submission" date="2021-03" db="EMBL/GenBank/DDBJ databases">
        <title>Geobacter metallireducens gen. nov. sp. nov., a microorganism capable of coupling the complete oxidation of organic compounds to the reduction of iron and other metals.</title>
        <authorList>
            <person name="Li Y."/>
        </authorList>
    </citation>
    <scope>NUCLEOTIDE SEQUENCE [LARGE SCALE GENOMIC DNA]</scope>
    <source>
        <strain evidence="5 6">Jerry-YX</strain>
    </source>
</reference>
<dbReference type="RefSeq" id="WP_207163979.1">
    <property type="nucleotide sequence ID" value="NZ_CP071382.1"/>
</dbReference>
<dbReference type="SUPFAM" id="SSF48695">
    <property type="entry name" value="Multiheme cytochromes"/>
    <property type="match status" value="1"/>
</dbReference>
<evidence type="ECO:0000259" key="4">
    <source>
        <dbReference type="Pfam" id="PF09699"/>
    </source>
</evidence>
<evidence type="ECO:0000313" key="5">
    <source>
        <dbReference type="EMBL" id="QSV46191.1"/>
    </source>
</evidence>
<dbReference type="Proteomes" id="UP000663651">
    <property type="component" value="Chromosome"/>
</dbReference>
<dbReference type="InterPro" id="IPR010177">
    <property type="entry name" value="Paired_CXXCH_1"/>
</dbReference>
<dbReference type="EMBL" id="CP071382">
    <property type="protein sequence ID" value="QSV46191.1"/>
    <property type="molecule type" value="Genomic_DNA"/>
</dbReference>
<dbReference type="Gene3D" id="3.90.10.10">
    <property type="entry name" value="Cytochrome C3"/>
    <property type="match status" value="1"/>
</dbReference>
<organism evidence="5 6">
    <name type="scientific">Geobacter benzoatilyticus</name>
    <dbReference type="NCBI Taxonomy" id="2815309"/>
    <lineage>
        <taxon>Bacteria</taxon>
        <taxon>Pseudomonadati</taxon>
        <taxon>Thermodesulfobacteriota</taxon>
        <taxon>Desulfuromonadia</taxon>
        <taxon>Geobacterales</taxon>
        <taxon>Geobacteraceae</taxon>
        <taxon>Geobacter</taxon>
    </lineage>
</organism>
<proteinExistence type="predicted"/>
<accession>A0ABX7Q517</accession>
<gene>
    <name evidence="5" type="ORF">JZM60_02610</name>
</gene>
<keyword evidence="2" id="KW-0812">Transmembrane</keyword>
<dbReference type="NCBIfam" id="TIGR01905">
    <property type="entry name" value="paired_CXXCH_1"/>
    <property type="match status" value="1"/>
</dbReference>
<dbReference type="InterPro" id="IPR036280">
    <property type="entry name" value="Multihaem_cyt_sf"/>
</dbReference>
<keyword evidence="2" id="KW-0472">Membrane</keyword>
<evidence type="ECO:0000256" key="2">
    <source>
        <dbReference type="SAM" id="Phobius"/>
    </source>
</evidence>
<feature type="domain" description="Doubled CXXCH motif" evidence="4">
    <location>
        <begin position="107"/>
        <end position="141"/>
    </location>
</feature>
<dbReference type="InterPro" id="IPR051829">
    <property type="entry name" value="Multiheme_Cytochr_ET"/>
</dbReference>
<evidence type="ECO:0000256" key="3">
    <source>
        <dbReference type="SAM" id="SignalP"/>
    </source>
</evidence>
<evidence type="ECO:0000256" key="1">
    <source>
        <dbReference type="ARBA" id="ARBA00022729"/>
    </source>
</evidence>
<dbReference type="Pfam" id="PF09699">
    <property type="entry name" value="Paired_CXXCH_1"/>
    <property type="match status" value="1"/>
</dbReference>
<dbReference type="PANTHER" id="PTHR35038">
    <property type="entry name" value="DISSIMILATORY SULFITE REDUCTASE SIRA"/>
    <property type="match status" value="1"/>
</dbReference>
<dbReference type="PROSITE" id="PS00018">
    <property type="entry name" value="EF_HAND_1"/>
    <property type="match status" value="1"/>
</dbReference>
<feature type="signal peptide" evidence="3">
    <location>
        <begin position="1"/>
        <end position="23"/>
    </location>
</feature>
<dbReference type="InterPro" id="IPR018247">
    <property type="entry name" value="EF_Hand_1_Ca_BS"/>
</dbReference>
<feature type="chain" id="PRO_5045147926" evidence="3">
    <location>
        <begin position="24"/>
        <end position="350"/>
    </location>
</feature>
<dbReference type="PANTHER" id="PTHR35038:SF8">
    <property type="entry name" value="C-TYPE POLYHEME CYTOCHROME OMCC"/>
    <property type="match status" value="1"/>
</dbReference>
<protein>
    <submittedName>
        <fullName evidence="5">Cytochrome c3 family protein</fullName>
    </submittedName>
</protein>
<dbReference type="Gene3D" id="1.10.1130.10">
    <property type="entry name" value="Flavocytochrome C3, Chain A"/>
    <property type="match status" value="1"/>
</dbReference>
<feature type="transmembrane region" description="Helical" evidence="2">
    <location>
        <begin position="317"/>
        <end position="342"/>
    </location>
</feature>